<comment type="similarity">
    <text evidence="7">Belongs to the transglycosylase MltG family.</text>
</comment>
<evidence type="ECO:0000256" key="1">
    <source>
        <dbReference type="ARBA" id="ARBA00022475"/>
    </source>
</evidence>
<comment type="function">
    <text evidence="7">Functions as a peptidoglycan terminase that cleaves nascent peptidoglycan strands endolytically to terminate their elongation.</text>
</comment>
<gene>
    <name evidence="7" type="primary">mltG</name>
    <name evidence="8" type="ORF">Cri9333_2509</name>
</gene>
<sequence>MNAVKPTFKWLYLLAIPPILLGIVAFFGWSWWSKETAPPQLDAQSSSTPGKTVQVQIPQGTASQQIGRQLETAGLIRSTQAWKLWTSWLSFNNKQGGFKSGVYRLSPTQSLPEIADQIWNGKVVQLDYTIPEGWSLQQMANYFESIGFFKAEDFLAATRDIPKDQFSWLPDNLPHLEGFLYPDTYKIASDSITPKLIVRQMLKEFERVALPVYQQAQSSTNFSLLEWVTLGSIVEKEAVIAEERPRIAGVFTARLKQGITLGSDPTVEYGLGIKQTQDQPLTYAQVKIPNPYNTYINQGLPPGPIASPGLGSLKAVLNPENTDYLYFVARYDGTHIFSRTLREHNAAIAAVRQQQSR</sequence>
<proteinExistence type="inferred from homology"/>
<evidence type="ECO:0000256" key="5">
    <source>
        <dbReference type="ARBA" id="ARBA00023239"/>
    </source>
</evidence>
<dbReference type="GO" id="GO:0005886">
    <property type="term" value="C:plasma membrane"/>
    <property type="evidence" value="ECO:0007669"/>
    <property type="project" value="UniProtKB-SubCell"/>
</dbReference>
<dbReference type="GO" id="GO:0009252">
    <property type="term" value="P:peptidoglycan biosynthetic process"/>
    <property type="evidence" value="ECO:0007669"/>
    <property type="project" value="UniProtKB-UniRule"/>
</dbReference>
<dbReference type="KEGG" id="cep:Cri9333_2509"/>
<dbReference type="CDD" id="cd08010">
    <property type="entry name" value="MltG_like"/>
    <property type="match status" value="1"/>
</dbReference>
<keyword evidence="2 7" id="KW-0812">Transmembrane</keyword>
<keyword evidence="5 7" id="KW-0456">Lyase</keyword>
<reference evidence="8 9" key="1">
    <citation type="submission" date="2012-06" db="EMBL/GenBank/DDBJ databases">
        <title>Finished chromosome of genome of Crinalium epipsammum PCC 9333.</title>
        <authorList>
            <consortium name="US DOE Joint Genome Institute"/>
            <person name="Gugger M."/>
            <person name="Coursin T."/>
            <person name="Rippka R."/>
            <person name="Tandeau De Marsac N."/>
            <person name="Huntemann M."/>
            <person name="Wei C.-L."/>
            <person name="Han J."/>
            <person name="Detter J.C."/>
            <person name="Han C."/>
            <person name="Tapia R."/>
            <person name="Davenport K."/>
            <person name="Daligault H."/>
            <person name="Erkkila T."/>
            <person name="Gu W."/>
            <person name="Munk A.C.C."/>
            <person name="Teshima H."/>
            <person name="Xu Y."/>
            <person name="Chain P."/>
            <person name="Chen A."/>
            <person name="Krypides N."/>
            <person name="Mavromatis K."/>
            <person name="Markowitz V."/>
            <person name="Szeto E."/>
            <person name="Ivanova N."/>
            <person name="Mikhailova N."/>
            <person name="Ovchinnikova G."/>
            <person name="Pagani I."/>
            <person name="Pati A."/>
            <person name="Goodwin L."/>
            <person name="Peters L."/>
            <person name="Pitluck S."/>
            <person name="Woyke T."/>
            <person name="Kerfeld C."/>
        </authorList>
    </citation>
    <scope>NUCLEOTIDE SEQUENCE [LARGE SCALE GENOMIC DNA]</scope>
    <source>
        <strain evidence="8 9">PCC 9333</strain>
    </source>
</reference>
<protein>
    <recommendedName>
        <fullName evidence="7">Endolytic murein transglycosylase</fullName>
        <ecNumber evidence="7">4.2.2.29</ecNumber>
    </recommendedName>
    <alternativeName>
        <fullName evidence="7">Peptidoglycan lytic transglycosylase</fullName>
    </alternativeName>
    <alternativeName>
        <fullName evidence="7">Peptidoglycan polymerization terminase</fullName>
    </alternativeName>
</protein>
<comment type="subcellular location">
    <subcellularLocation>
        <location evidence="7">Cell membrane</location>
        <topology evidence="7">Single-pass membrane protein</topology>
    </subcellularLocation>
</comment>
<evidence type="ECO:0000256" key="6">
    <source>
        <dbReference type="ARBA" id="ARBA00023316"/>
    </source>
</evidence>
<dbReference type="Gene3D" id="3.30.1490.480">
    <property type="entry name" value="Endolytic murein transglycosylase"/>
    <property type="match status" value="1"/>
</dbReference>
<dbReference type="Pfam" id="PF02618">
    <property type="entry name" value="YceG"/>
    <property type="match status" value="1"/>
</dbReference>
<name>K9W1S0_9CYAN</name>
<dbReference type="EMBL" id="CP003620">
    <property type="protein sequence ID" value="AFZ13375.1"/>
    <property type="molecule type" value="Genomic_DNA"/>
</dbReference>
<dbReference type="NCBIfam" id="TIGR00247">
    <property type="entry name" value="endolytic transglycosylase MltG"/>
    <property type="match status" value="1"/>
</dbReference>
<dbReference type="Gene3D" id="3.30.160.60">
    <property type="entry name" value="Classic Zinc Finger"/>
    <property type="match status" value="1"/>
</dbReference>
<keyword evidence="3 7" id="KW-1133">Transmembrane helix</keyword>
<evidence type="ECO:0000313" key="9">
    <source>
        <dbReference type="Proteomes" id="UP000010472"/>
    </source>
</evidence>
<dbReference type="PANTHER" id="PTHR30518">
    <property type="entry name" value="ENDOLYTIC MUREIN TRANSGLYCOSYLASE"/>
    <property type="match status" value="1"/>
</dbReference>
<dbReference type="HAMAP" id="MF_02065">
    <property type="entry name" value="MltG"/>
    <property type="match status" value="1"/>
</dbReference>
<evidence type="ECO:0000256" key="4">
    <source>
        <dbReference type="ARBA" id="ARBA00023136"/>
    </source>
</evidence>
<feature type="site" description="Important for catalytic activity" evidence="7">
    <location>
        <position position="237"/>
    </location>
</feature>
<dbReference type="PATRIC" id="fig|1173022.3.peg.2712"/>
<dbReference type="eggNOG" id="COG1559">
    <property type="taxonomic scope" value="Bacteria"/>
</dbReference>
<evidence type="ECO:0000256" key="2">
    <source>
        <dbReference type="ARBA" id="ARBA00022692"/>
    </source>
</evidence>
<comment type="catalytic activity">
    <reaction evidence="7">
        <text>a peptidoglycan chain = a peptidoglycan chain with N-acetyl-1,6-anhydromuramyl-[peptide] at the reducing end + a peptidoglycan chain with N-acetylglucosamine at the non-reducing end.</text>
        <dbReference type="EC" id="4.2.2.29"/>
    </reaction>
</comment>
<organism evidence="8 9">
    <name type="scientific">Crinalium epipsammum PCC 9333</name>
    <dbReference type="NCBI Taxonomy" id="1173022"/>
    <lineage>
        <taxon>Bacteria</taxon>
        <taxon>Bacillati</taxon>
        <taxon>Cyanobacteriota</taxon>
        <taxon>Cyanophyceae</taxon>
        <taxon>Gomontiellales</taxon>
        <taxon>Gomontiellaceae</taxon>
        <taxon>Crinalium</taxon>
    </lineage>
</organism>
<dbReference type="OrthoDB" id="9814591at2"/>
<dbReference type="PANTHER" id="PTHR30518:SF2">
    <property type="entry name" value="ENDOLYTIC MUREIN TRANSGLYCOSYLASE"/>
    <property type="match status" value="1"/>
</dbReference>
<dbReference type="GO" id="GO:0071555">
    <property type="term" value="P:cell wall organization"/>
    <property type="evidence" value="ECO:0007669"/>
    <property type="project" value="UniProtKB-KW"/>
</dbReference>
<accession>K9W1S0</accession>
<keyword evidence="9" id="KW-1185">Reference proteome</keyword>
<dbReference type="InterPro" id="IPR003770">
    <property type="entry name" value="MLTG-like"/>
</dbReference>
<dbReference type="Proteomes" id="UP000010472">
    <property type="component" value="Chromosome"/>
</dbReference>
<dbReference type="RefSeq" id="WP_015203489.1">
    <property type="nucleotide sequence ID" value="NC_019753.1"/>
</dbReference>
<keyword evidence="4 7" id="KW-0472">Membrane</keyword>
<keyword evidence="6 7" id="KW-0961">Cell wall biogenesis/degradation</keyword>
<feature type="transmembrane region" description="Helical" evidence="7">
    <location>
        <begin position="12"/>
        <end position="32"/>
    </location>
</feature>
<dbReference type="AlphaFoldDB" id="K9W1S0"/>
<dbReference type="EC" id="4.2.2.29" evidence="7"/>
<evidence type="ECO:0000313" key="8">
    <source>
        <dbReference type="EMBL" id="AFZ13375.1"/>
    </source>
</evidence>
<evidence type="ECO:0000256" key="3">
    <source>
        <dbReference type="ARBA" id="ARBA00022989"/>
    </source>
</evidence>
<evidence type="ECO:0000256" key="7">
    <source>
        <dbReference type="HAMAP-Rule" id="MF_02065"/>
    </source>
</evidence>
<dbReference type="HOGENOM" id="CLU_025574_2_2_3"/>
<keyword evidence="1 7" id="KW-1003">Cell membrane</keyword>
<dbReference type="STRING" id="1173022.Cri9333_2509"/>
<dbReference type="GO" id="GO:0008932">
    <property type="term" value="F:lytic endotransglycosylase activity"/>
    <property type="evidence" value="ECO:0007669"/>
    <property type="project" value="UniProtKB-UniRule"/>
</dbReference>